<evidence type="ECO:0000313" key="2">
    <source>
        <dbReference type="Proteomes" id="UP000460718"/>
    </source>
</evidence>
<organism evidence="1 2">
    <name type="scientific">Phytophthora fragariae</name>
    <dbReference type="NCBI Taxonomy" id="53985"/>
    <lineage>
        <taxon>Eukaryota</taxon>
        <taxon>Sar</taxon>
        <taxon>Stramenopiles</taxon>
        <taxon>Oomycota</taxon>
        <taxon>Peronosporomycetes</taxon>
        <taxon>Peronosporales</taxon>
        <taxon>Peronosporaceae</taxon>
        <taxon>Phytophthora</taxon>
    </lineage>
</organism>
<dbReference type="EMBL" id="QXFW01001126">
    <property type="protein sequence ID" value="KAE8996074.1"/>
    <property type="molecule type" value="Genomic_DNA"/>
</dbReference>
<evidence type="ECO:0000313" key="1">
    <source>
        <dbReference type="EMBL" id="KAE8996074.1"/>
    </source>
</evidence>
<accession>A0A6A3JV66</accession>
<dbReference type="Proteomes" id="UP000460718">
    <property type="component" value="Unassembled WGS sequence"/>
</dbReference>
<protein>
    <submittedName>
        <fullName evidence="1">Uncharacterized protein</fullName>
    </submittedName>
</protein>
<comment type="caution">
    <text evidence="1">The sequence shown here is derived from an EMBL/GenBank/DDBJ whole genome shotgun (WGS) entry which is preliminary data.</text>
</comment>
<sequence>MDIEAPFAAKANFAPINQPGSSHRCLRCNARLSLWGFRIYADGERHGFFQVAAAQRHLGSHRCQEIARIRAAAAEPAVAAEPDAAPAPDAALAPVPAPADEWSRLYKNRDELYSQ</sequence>
<name>A0A6A3JV66_9STRA</name>
<proteinExistence type="predicted"/>
<dbReference type="AlphaFoldDB" id="A0A6A3JV66"/>
<reference evidence="1 2" key="1">
    <citation type="submission" date="2018-09" db="EMBL/GenBank/DDBJ databases">
        <title>Genomic investigation of the strawberry pathogen Phytophthora fragariae indicates pathogenicity is determined by transcriptional variation in three key races.</title>
        <authorList>
            <person name="Adams T.M."/>
            <person name="Armitage A.D."/>
            <person name="Sobczyk M.K."/>
            <person name="Bates H.J."/>
            <person name="Dunwell J.M."/>
            <person name="Nellist C.F."/>
            <person name="Harrison R.J."/>
        </authorList>
    </citation>
    <scope>NUCLEOTIDE SEQUENCE [LARGE SCALE GENOMIC DNA]</scope>
    <source>
        <strain evidence="1 2">SCRP245</strain>
    </source>
</reference>
<gene>
    <name evidence="1" type="ORF">PF011_g16054</name>
</gene>